<dbReference type="SUPFAM" id="SSF109604">
    <property type="entry name" value="HD-domain/PDEase-like"/>
    <property type="match status" value="1"/>
</dbReference>
<dbReference type="PROSITE" id="PS50894">
    <property type="entry name" value="HPT"/>
    <property type="match status" value="1"/>
</dbReference>
<keyword evidence="3" id="KW-0175">Coiled coil</keyword>
<evidence type="ECO:0000313" key="7">
    <source>
        <dbReference type="Proteomes" id="UP001257914"/>
    </source>
</evidence>
<dbReference type="SMART" id="SM00073">
    <property type="entry name" value="HPT"/>
    <property type="match status" value="1"/>
</dbReference>
<dbReference type="EMBL" id="JAWCUA010000003">
    <property type="protein sequence ID" value="MDU0112313.1"/>
    <property type="molecule type" value="Genomic_DNA"/>
</dbReference>
<name>A0ABU3QZ46_9GAMM</name>
<proteinExistence type="predicted"/>
<feature type="modified residue" description="Phosphohistidine" evidence="2">
    <location>
        <position position="53"/>
    </location>
</feature>
<dbReference type="Pfam" id="PF13487">
    <property type="entry name" value="HD_5"/>
    <property type="match status" value="1"/>
</dbReference>
<evidence type="ECO:0000259" key="4">
    <source>
        <dbReference type="PROSITE" id="PS50894"/>
    </source>
</evidence>
<dbReference type="RefSeq" id="WP_315946065.1">
    <property type="nucleotide sequence ID" value="NZ_JAWCUA010000003.1"/>
</dbReference>
<dbReference type="SUPFAM" id="SSF47226">
    <property type="entry name" value="Histidine-containing phosphotransfer domain, HPT domain"/>
    <property type="match status" value="1"/>
</dbReference>
<dbReference type="Gene3D" id="1.10.3210.10">
    <property type="entry name" value="Hypothetical protein af1432"/>
    <property type="match status" value="1"/>
</dbReference>
<keyword evidence="2" id="KW-0597">Phosphoprotein</keyword>
<protein>
    <submittedName>
        <fullName evidence="6">HD domain-containing phosphohydrolase</fullName>
    </submittedName>
</protein>
<evidence type="ECO:0000313" key="6">
    <source>
        <dbReference type="EMBL" id="MDU0112313.1"/>
    </source>
</evidence>
<dbReference type="PROSITE" id="PS51832">
    <property type="entry name" value="HD_GYP"/>
    <property type="match status" value="1"/>
</dbReference>
<evidence type="ECO:0000259" key="5">
    <source>
        <dbReference type="PROSITE" id="PS51832"/>
    </source>
</evidence>
<evidence type="ECO:0000256" key="3">
    <source>
        <dbReference type="SAM" id="Coils"/>
    </source>
</evidence>
<dbReference type="Gene3D" id="1.20.120.160">
    <property type="entry name" value="HPT domain"/>
    <property type="match status" value="1"/>
</dbReference>
<gene>
    <name evidence="6" type="ORF">RT723_04725</name>
</gene>
<evidence type="ECO:0000256" key="2">
    <source>
        <dbReference type="PROSITE-ProRule" id="PRU00110"/>
    </source>
</evidence>
<evidence type="ECO:0000256" key="1">
    <source>
        <dbReference type="ARBA" id="ARBA00023012"/>
    </source>
</evidence>
<dbReference type="PANTHER" id="PTHR43155:SF2">
    <property type="entry name" value="CYCLIC DI-GMP PHOSPHODIESTERASE PA4108"/>
    <property type="match status" value="1"/>
</dbReference>
<sequence>MAIFTLPDLEMDMLNDLMDEINQLYEESETTLIELELKPNDIELQRSLFRAIHTIKGDLGLVMFSPIIPLVSHVEDLLDFLRKGKVTYTSIMSDLVLLTMDRVKVFVETVINQGKVEYDEVLYINLGAQVAKVNPDNPQLHEKLLTKAVLLLDPTLEVDDEDKEPQELPEVAKRFDVELKDDLTFFREVMQPIERRSRYWAGKGVRIAKMCQYINEVAGNTIPEEQLIAACYVHDFGMAFVNHELLHKPDGLTTQEKMVINDHVYGSTQLLKNLSRWQYALKIVMQHHERCNGSGYPLGLKDEEICDGAKLLAIVDSFEALTHERAQSTHVKRPIRRAVLQLNAEADGLFCPIWMGHFNTAMMKLISKN</sequence>
<dbReference type="CDD" id="cd00077">
    <property type="entry name" value="HDc"/>
    <property type="match status" value="1"/>
</dbReference>
<organism evidence="6 7">
    <name type="scientific">Psychrosphaera aquimarina</name>
    <dbReference type="NCBI Taxonomy" id="2044854"/>
    <lineage>
        <taxon>Bacteria</taxon>
        <taxon>Pseudomonadati</taxon>
        <taxon>Pseudomonadota</taxon>
        <taxon>Gammaproteobacteria</taxon>
        <taxon>Alteromonadales</taxon>
        <taxon>Pseudoalteromonadaceae</taxon>
        <taxon>Psychrosphaera</taxon>
    </lineage>
</organism>
<keyword evidence="7" id="KW-1185">Reference proteome</keyword>
<dbReference type="InterPro" id="IPR008207">
    <property type="entry name" value="Sig_transdc_His_kin_Hpt_dom"/>
</dbReference>
<dbReference type="PANTHER" id="PTHR43155">
    <property type="entry name" value="CYCLIC DI-GMP PHOSPHODIESTERASE PA4108-RELATED"/>
    <property type="match status" value="1"/>
</dbReference>
<feature type="domain" description="HD-GYP" evidence="5">
    <location>
        <begin position="172"/>
        <end position="369"/>
    </location>
</feature>
<feature type="coiled-coil region" evidence="3">
    <location>
        <begin position="11"/>
        <end position="38"/>
    </location>
</feature>
<dbReference type="InterPro" id="IPR036641">
    <property type="entry name" value="HPT_dom_sf"/>
</dbReference>
<reference evidence="6 7" key="1">
    <citation type="submission" date="2023-10" db="EMBL/GenBank/DDBJ databases">
        <title>Psychrosphaera aquimaarina strain SW33 isolated from seawater.</title>
        <authorList>
            <person name="Bayburt H."/>
            <person name="Kim J.M."/>
            <person name="Choi B.J."/>
            <person name="Jeon C.O."/>
        </authorList>
    </citation>
    <scope>NUCLEOTIDE SEQUENCE [LARGE SCALE GENOMIC DNA]</scope>
    <source>
        <strain evidence="6 7">KCTC 52743</strain>
    </source>
</reference>
<dbReference type="InterPro" id="IPR037522">
    <property type="entry name" value="HD_GYP_dom"/>
</dbReference>
<comment type="caution">
    <text evidence="6">The sequence shown here is derived from an EMBL/GenBank/DDBJ whole genome shotgun (WGS) entry which is preliminary data.</text>
</comment>
<dbReference type="InterPro" id="IPR003607">
    <property type="entry name" value="HD/PDEase_dom"/>
</dbReference>
<feature type="domain" description="HPt" evidence="4">
    <location>
        <begin position="6"/>
        <end position="113"/>
    </location>
</feature>
<dbReference type="Proteomes" id="UP001257914">
    <property type="component" value="Unassembled WGS sequence"/>
</dbReference>
<keyword evidence="1" id="KW-0902">Two-component regulatory system</keyword>
<accession>A0ABU3QZ46</accession>